<dbReference type="SUPFAM" id="SSF55729">
    <property type="entry name" value="Acyl-CoA N-acyltransferases (Nat)"/>
    <property type="match status" value="1"/>
</dbReference>
<reference evidence="3" key="1">
    <citation type="journal article" date="2019" name="Int. J. Syst. Evol. Microbiol.">
        <title>The Global Catalogue of Microorganisms (GCM) 10K type strain sequencing project: providing services to taxonomists for standard genome sequencing and annotation.</title>
        <authorList>
            <consortium name="The Broad Institute Genomics Platform"/>
            <consortium name="The Broad Institute Genome Sequencing Center for Infectious Disease"/>
            <person name="Wu L."/>
            <person name="Ma J."/>
        </authorList>
    </citation>
    <scope>NUCLEOTIDE SEQUENCE [LARGE SCALE GENOMIC DNA]</scope>
    <source>
        <strain evidence="3">JCM 18531</strain>
    </source>
</reference>
<dbReference type="Gene3D" id="3.40.630.30">
    <property type="match status" value="1"/>
</dbReference>
<accession>A0ABP8WV41</accession>
<name>A0ABP8WV41_9ACTN</name>
<protein>
    <recommendedName>
        <fullName evidence="1">N-acetyltransferase domain-containing protein</fullName>
    </recommendedName>
</protein>
<dbReference type="PROSITE" id="PS51186">
    <property type="entry name" value="GNAT"/>
    <property type="match status" value="1"/>
</dbReference>
<proteinExistence type="predicted"/>
<dbReference type="Pfam" id="PF00583">
    <property type="entry name" value="Acetyltransf_1"/>
    <property type="match status" value="1"/>
</dbReference>
<feature type="domain" description="N-acetyltransferase" evidence="1">
    <location>
        <begin position="140"/>
        <end position="279"/>
    </location>
</feature>
<evidence type="ECO:0000259" key="1">
    <source>
        <dbReference type="PROSITE" id="PS51186"/>
    </source>
</evidence>
<keyword evidence="3" id="KW-1185">Reference proteome</keyword>
<gene>
    <name evidence="2" type="ORF">GCM10023349_07710</name>
</gene>
<dbReference type="InterPro" id="IPR016181">
    <property type="entry name" value="Acyl_CoA_acyltransferase"/>
</dbReference>
<sequence>MPITMKRGTVDSLDEVVLAMGPWQDDEGSVQLHPGDLGWNWSLGTQELADALRVWRRDEEIVAVGMVDDAGLIRLAVAPSVDGDEAFARRLLADLAGIGIVETRRGAALRELLTGSGWVDDERWTPLRRDLTAPVEDVGLRVEVVDDHNVRDRVEVHRAMFPGSAFTLERWQTMAAASPYRQARCLVGYGPDGVAVATVTVWSAGEGRAGLIEPLGVHREHRGHGYGTAITRAAAAALREMGSSSATVCTPSSNVGGVAAYVSAGFQQLPDVADLRRPS</sequence>
<dbReference type="Proteomes" id="UP001499974">
    <property type="component" value="Unassembled WGS sequence"/>
</dbReference>
<evidence type="ECO:0000313" key="3">
    <source>
        <dbReference type="Proteomes" id="UP001499974"/>
    </source>
</evidence>
<dbReference type="CDD" id="cd04301">
    <property type="entry name" value="NAT_SF"/>
    <property type="match status" value="1"/>
</dbReference>
<dbReference type="EMBL" id="BAABKM010000002">
    <property type="protein sequence ID" value="GAA4695001.1"/>
    <property type="molecule type" value="Genomic_DNA"/>
</dbReference>
<organism evidence="2 3">
    <name type="scientific">Nocardioides conyzicola</name>
    <dbReference type="NCBI Taxonomy" id="1651781"/>
    <lineage>
        <taxon>Bacteria</taxon>
        <taxon>Bacillati</taxon>
        <taxon>Actinomycetota</taxon>
        <taxon>Actinomycetes</taxon>
        <taxon>Propionibacteriales</taxon>
        <taxon>Nocardioidaceae</taxon>
        <taxon>Nocardioides</taxon>
    </lineage>
</organism>
<evidence type="ECO:0000313" key="2">
    <source>
        <dbReference type="EMBL" id="GAA4695001.1"/>
    </source>
</evidence>
<comment type="caution">
    <text evidence="2">The sequence shown here is derived from an EMBL/GenBank/DDBJ whole genome shotgun (WGS) entry which is preliminary data.</text>
</comment>
<dbReference type="InterPro" id="IPR000182">
    <property type="entry name" value="GNAT_dom"/>
</dbReference>